<accession>A0A317K8Z4</accession>
<evidence type="ECO:0000313" key="2">
    <source>
        <dbReference type="Proteomes" id="UP000245683"/>
    </source>
</evidence>
<gene>
    <name evidence="1" type="ORF">DLJ46_10495</name>
</gene>
<dbReference type="AlphaFoldDB" id="A0A317K8Z4"/>
<evidence type="ECO:0000313" key="1">
    <source>
        <dbReference type="EMBL" id="PWU48973.1"/>
    </source>
</evidence>
<comment type="caution">
    <text evidence="1">The sequence shown here is derived from an EMBL/GenBank/DDBJ whole genome shotgun (WGS) entry which is preliminary data.</text>
</comment>
<proteinExistence type="predicted"/>
<dbReference type="EMBL" id="QGSV01000147">
    <property type="protein sequence ID" value="PWU48973.1"/>
    <property type="molecule type" value="Genomic_DNA"/>
</dbReference>
<organism evidence="1 2">
    <name type="scientific">Micromonospora globispora</name>
    <dbReference type="NCBI Taxonomy" id="1450148"/>
    <lineage>
        <taxon>Bacteria</taxon>
        <taxon>Bacillati</taxon>
        <taxon>Actinomycetota</taxon>
        <taxon>Actinomycetes</taxon>
        <taxon>Micromonosporales</taxon>
        <taxon>Micromonosporaceae</taxon>
        <taxon>Micromonospora</taxon>
    </lineage>
</organism>
<protein>
    <submittedName>
        <fullName evidence="1">Uncharacterized protein</fullName>
    </submittedName>
</protein>
<sequence length="96" mass="10654">MWEAEGEDLLVCLVDVRQQLEADGLNLCCQGARPDVWPSGQLRQFTNGRFGYVLTSPSVGKTPEEVDLFAPADVGEIGTVEEQRDAVLRFHGLRHL</sequence>
<keyword evidence="2" id="KW-1185">Reference proteome</keyword>
<reference evidence="2" key="1">
    <citation type="submission" date="2018-05" db="EMBL/GenBank/DDBJ databases">
        <title>Micromonospora globispora sp. nov. and Micromonospora rugosa sp. nov., isolated from marine sediment.</title>
        <authorList>
            <person name="Carro L."/>
            <person name="Aysel V."/>
            <person name="Cetin D."/>
            <person name="Igual J.M."/>
            <person name="Klenk H.-P."/>
            <person name="Trujillo M.E."/>
            <person name="Sahin N."/>
        </authorList>
    </citation>
    <scope>NUCLEOTIDE SEQUENCE [LARGE SCALE GENOMIC DNA]</scope>
    <source>
        <strain evidence="2">S2904</strain>
    </source>
</reference>
<dbReference type="RefSeq" id="WP_109944465.1">
    <property type="nucleotide sequence ID" value="NZ_QGGF01000376.1"/>
</dbReference>
<dbReference type="Proteomes" id="UP000245683">
    <property type="component" value="Unassembled WGS sequence"/>
</dbReference>
<name>A0A317K8Z4_9ACTN</name>
<dbReference type="OrthoDB" id="775526at2"/>